<dbReference type="InterPro" id="IPR011060">
    <property type="entry name" value="RibuloseP-bd_barrel"/>
</dbReference>
<evidence type="ECO:0000256" key="2">
    <source>
        <dbReference type="ARBA" id="ARBA00004696"/>
    </source>
</evidence>
<keyword evidence="5 9" id="KW-0210">Decarboxylase</keyword>
<dbReference type="InterPro" id="IPR045186">
    <property type="entry name" value="Indole-3-glycerol_P_synth"/>
</dbReference>
<dbReference type="GO" id="GO:0000162">
    <property type="term" value="P:L-tryptophan biosynthetic process"/>
    <property type="evidence" value="ECO:0007669"/>
    <property type="project" value="UniProtKB-UniRule"/>
</dbReference>
<comment type="pathway">
    <text evidence="2 9">Amino-acid biosynthesis; L-tryptophan biosynthesis; L-tryptophan from chorismate: step 4/5.</text>
</comment>
<dbReference type="InterPro" id="IPR013785">
    <property type="entry name" value="Aldolase_TIM"/>
</dbReference>
<comment type="similarity">
    <text evidence="3 9">Belongs to the TrpC family.</text>
</comment>
<dbReference type="RefSeq" id="WP_066660745.1">
    <property type="nucleotide sequence ID" value="NZ_CP011402.1"/>
</dbReference>
<dbReference type="InterPro" id="IPR001468">
    <property type="entry name" value="Indole-3-GlycerolPSynthase_CS"/>
</dbReference>
<dbReference type="GO" id="GO:0004640">
    <property type="term" value="F:phosphoribosylanthranilate isomerase activity"/>
    <property type="evidence" value="ECO:0007669"/>
    <property type="project" value="TreeGrafter"/>
</dbReference>
<reference evidence="12" key="1">
    <citation type="submission" date="2016-10" db="EMBL/GenBank/DDBJ databases">
        <authorList>
            <person name="Varghese N."/>
        </authorList>
    </citation>
    <scope>NUCLEOTIDE SEQUENCE [LARGE SCALE GENOMIC DNA]</scope>
    <source>
        <strain evidence="12">DSM 21843</strain>
    </source>
</reference>
<protein>
    <recommendedName>
        <fullName evidence="9">Indole-3-glycerol phosphate synthase</fullName>
        <shortName evidence="9">IGPS</shortName>
        <ecNumber evidence="9">4.1.1.48</ecNumber>
    </recommendedName>
</protein>
<keyword evidence="7 9" id="KW-0057">Aromatic amino acid biosynthesis</keyword>
<dbReference type="FunFam" id="3.20.20.70:FF:000024">
    <property type="entry name" value="Indole-3-glycerol phosphate synthase"/>
    <property type="match status" value="1"/>
</dbReference>
<sequence length="263" mass="28456">MTSVLNELAQAARERVAVQQEALPIGELRSRARSLACADGFPFERALSGPGMSFICECKKASPSKGLISESFPYLRIAREYEQAGASALSVLTEPTRFLGSDAYLSEIAATVAVPCLRKDFTVDAYMVYQAKLLGAQAILLICSILDDGQLKEFIALADELGMSALVEAHDEREVNRALRAGARIVGVNNRNLVDFSVDFRNCLRLRDMVPPEVLFVAESGVSEPSQVRELEGHGVNAVLVGEALMRAADKRAALSALRGEPL</sequence>
<proteinExistence type="inferred from homology"/>
<keyword evidence="12" id="KW-1185">Reference proteome</keyword>
<dbReference type="Proteomes" id="UP000182975">
    <property type="component" value="Unassembled WGS sequence"/>
</dbReference>
<dbReference type="NCBIfam" id="NF001377">
    <property type="entry name" value="PRK00278.2-4"/>
    <property type="match status" value="1"/>
</dbReference>
<dbReference type="OrthoDB" id="9804217at2"/>
<dbReference type="PROSITE" id="PS00614">
    <property type="entry name" value="IGPS"/>
    <property type="match status" value="1"/>
</dbReference>
<keyword evidence="4 9" id="KW-0028">Amino-acid biosynthesis</keyword>
<dbReference type="CDD" id="cd00331">
    <property type="entry name" value="IGPS"/>
    <property type="match status" value="1"/>
</dbReference>
<accession>A0A172RWU8</accession>
<organism evidence="11 12">
    <name type="scientific">Denitrobacterium detoxificans</name>
    <dbReference type="NCBI Taxonomy" id="79604"/>
    <lineage>
        <taxon>Bacteria</taxon>
        <taxon>Bacillati</taxon>
        <taxon>Actinomycetota</taxon>
        <taxon>Coriobacteriia</taxon>
        <taxon>Eggerthellales</taxon>
        <taxon>Eggerthellaceae</taxon>
        <taxon>Denitrobacterium</taxon>
    </lineage>
</organism>
<evidence type="ECO:0000313" key="12">
    <source>
        <dbReference type="Proteomes" id="UP000182975"/>
    </source>
</evidence>
<dbReference type="KEGG" id="ddt:AAY81_02010"/>
<keyword evidence="8 9" id="KW-0456">Lyase</keyword>
<evidence type="ECO:0000256" key="3">
    <source>
        <dbReference type="ARBA" id="ARBA00008737"/>
    </source>
</evidence>
<evidence type="ECO:0000256" key="6">
    <source>
        <dbReference type="ARBA" id="ARBA00022822"/>
    </source>
</evidence>
<dbReference type="PANTHER" id="PTHR22854:SF2">
    <property type="entry name" value="INDOLE-3-GLYCEROL-PHOSPHATE SYNTHASE"/>
    <property type="match status" value="1"/>
</dbReference>
<dbReference type="PATRIC" id="fig|79604.3.peg.408"/>
<dbReference type="GO" id="GO:0004425">
    <property type="term" value="F:indole-3-glycerol-phosphate synthase activity"/>
    <property type="evidence" value="ECO:0007669"/>
    <property type="project" value="UniProtKB-UniRule"/>
</dbReference>
<keyword evidence="6 9" id="KW-0822">Tryptophan biosynthesis</keyword>
<comment type="catalytic activity">
    <reaction evidence="1 9">
        <text>1-(2-carboxyphenylamino)-1-deoxy-D-ribulose 5-phosphate + H(+) = (1S,2R)-1-C-(indol-3-yl)glycerol 3-phosphate + CO2 + H2O</text>
        <dbReference type="Rhea" id="RHEA:23476"/>
        <dbReference type="ChEBI" id="CHEBI:15377"/>
        <dbReference type="ChEBI" id="CHEBI:15378"/>
        <dbReference type="ChEBI" id="CHEBI:16526"/>
        <dbReference type="ChEBI" id="CHEBI:58613"/>
        <dbReference type="ChEBI" id="CHEBI:58866"/>
        <dbReference type="EC" id="4.1.1.48"/>
    </reaction>
</comment>
<dbReference type="Gene3D" id="3.20.20.70">
    <property type="entry name" value="Aldolase class I"/>
    <property type="match status" value="1"/>
</dbReference>
<name>A0A172RWU8_9ACTN</name>
<dbReference type="InterPro" id="IPR013798">
    <property type="entry name" value="Indole-3-glycerol_P_synth_dom"/>
</dbReference>
<evidence type="ECO:0000256" key="7">
    <source>
        <dbReference type="ARBA" id="ARBA00023141"/>
    </source>
</evidence>
<dbReference type="EMBL" id="FOEC01000008">
    <property type="protein sequence ID" value="SEO84895.1"/>
    <property type="molecule type" value="Genomic_DNA"/>
</dbReference>
<dbReference type="HAMAP" id="MF_00134_B">
    <property type="entry name" value="IGPS_B"/>
    <property type="match status" value="1"/>
</dbReference>
<evidence type="ECO:0000256" key="1">
    <source>
        <dbReference type="ARBA" id="ARBA00001633"/>
    </source>
</evidence>
<evidence type="ECO:0000256" key="5">
    <source>
        <dbReference type="ARBA" id="ARBA00022793"/>
    </source>
</evidence>
<dbReference type="AlphaFoldDB" id="A0A172RWU8"/>
<gene>
    <name evidence="9" type="primary">trpC</name>
    <name evidence="11" type="ORF">SAMN02910314_01389</name>
</gene>
<dbReference type="EC" id="4.1.1.48" evidence="9"/>
<evidence type="ECO:0000256" key="9">
    <source>
        <dbReference type="HAMAP-Rule" id="MF_00134"/>
    </source>
</evidence>
<dbReference type="SUPFAM" id="SSF51366">
    <property type="entry name" value="Ribulose-phoshate binding barrel"/>
    <property type="match status" value="1"/>
</dbReference>
<dbReference type="Pfam" id="PF00218">
    <property type="entry name" value="IGPS"/>
    <property type="match status" value="1"/>
</dbReference>
<evidence type="ECO:0000256" key="8">
    <source>
        <dbReference type="ARBA" id="ARBA00023239"/>
    </source>
</evidence>
<evidence type="ECO:0000313" key="11">
    <source>
        <dbReference type="EMBL" id="SEO84895.1"/>
    </source>
</evidence>
<dbReference type="UniPathway" id="UPA00035">
    <property type="reaction ID" value="UER00043"/>
</dbReference>
<feature type="domain" description="Indole-3-glycerol phosphate synthase" evidence="10">
    <location>
        <begin position="6"/>
        <end position="257"/>
    </location>
</feature>
<evidence type="ECO:0000259" key="10">
    <source>
        <dbReference type="Pfam" id="PF00218"/>
    </source>
</evidence>
<evidence type="ECO:0000256" key="4">
    <source>
        <dbReference type="ARBA" id="ARBA00022605"/>
    </source>
</evidence>
<dbReference type="PANTHER" id="PTHR22854">
    <property type="entry name" value="TRYPTOPHAN BIOSYNTHESIS PROTEIN"/>
    <property type="match status" value="1"/>
</dbReference>
<dbReference type="STRING" id="79604.AAY81_02010"/>